<keyword evidence="3" id="KW-1185">Reference proteome</keyword>
<evidence type="ECO:0008006" key="4">
    <source>
        <dbReference type="Google" id="ProtNLM"/>
    </source>
</evidence>
<dbReference type="Proteomes" id="UP001195769">
    <property type="component" value="Unassembled WGS sequence"/>
</dbReference>
<sequence length="240" mass="26075">MAAQELARWTRFAAKGGVGRCTATVDCVAREIGDLMFLKDDEITVLMQLPESGYYLGFCEGVVGRFSGVDVKFHGKLKRPIMAKRGSLGVADTRPMSLERASPSWPESSSVTRAGSSNANRPGSSVARADSVSDSRPGGSPVRRKPLSPDMYPYSSSPERLREYERTRGRAHELTASVSGSSVYSVVSTSSAASTTFSDGDGWYNSEDSFLSSRVVPSSSSAQNRCLPRLHQWIQCQHLH</sequence>
<evidence type="ECO:0000256" key="1">
    <source>
        <dbReference type="SAM" id="MobiDB-lite"/>
    </source>
</evidence>
<feature type="compositionally biased region" description="Polar residues" evidence="1">
    <location>
        <begin position="105"/>
        <end position="123"/>
    </location>
</feature>
<dbReference type="GeneID" id="64656385"/>
<comment type="caution">
    <text evidence="2">The sequence shown here is derived from an EMBL/GenBank/DDBJ whole genome shotgun (WGS) entry which is preliminary data.</text>
</comment>
<feature type="region of interest" description="Disordered" evidence="1">
    <location>
        <begin position="92"/>
        <end position="168"/>
    </location>
</feature>
<organism evidence="2 3">
    <name type="scientific">Suillus fuscotomentosus</name>
    <dbReference type="NCBI Taxonomy" id="1912939"/>
    <lineage>
        <taxon>Eukaryota</taxon>
        <taxon>Fungi</taxon>
        <taxon>Dikarya</taxon>
        <taxon>Basidiomycota</taxon>
        <taxon>Agaricomycotina</taxon>
        <taxon>Agaricomycetes</taxon>
        <taxon>Agaricomycetidae</taxon>
        <taxon>Boletales</taxon>
        <taxon>Suillineae</taxon>
        <taxon>Suillaceae</taxon>
        <taxon>Suillus</taxon>
    </lineage>
</organism>
<dbReference type="EMBL" id="JABBWK010000037">
    <property type="protein sequence ID" value="KAG1898705.1"/>
    <property type="molecule type" value="Genomic_DNA"/>
</dbReference>
<protein>
    <recommendedName>
        <fullName evidence="4">SH3 domain-containing protein</fullName>
    </recommendedName>
</protein>
<dbReference type="RefSeq" id="XP_041224281.1">
    <property type="nucleotide sequence ID" value="XM_041362087.1"/>
</dbReference>
<accession>A0AAD4E2U8</accession>
<name>A0AAD4E2U8_9AGAM</name>
<dbReference type="SUPFAM" id="SSF50044">
    <property type="entry name" value="SH3-domain"/>
    <property type="match status" value="1"/>
</dbReference>
<gene>
    <name evidence="2" type="ORF">F5891DRAFT_1042061</name>
</gene>
<proteinExistence type="predicted"/>
<dbReference type="InterPro" id="IPR036028">
    <property type="entry name" value="SH3-like_dom_sf"/>
</dbReference>
<feature type="compositionally biased region" description="Low complexity" evidence="1">
    <location>
        <begin position="124"/>
        <end position="136"/>
    </location>
</feature>
<reference evidence="2" key="1">
    <citation type="journal article" date="2020" name="New Phytol.">
        <title>Comparative genomics reveals dynamic genome evolution in host specialist ectomycorrhizal fungi.</title>
        <authorList>
            <person name="Lofgren L.A."/>
            <person name="Nguyen N.H."/>
            <person name="Vilgalys R."/>
            <person name="Ruytinx J."/>
            <person name="Liao H.L."/>
            <person name="Branco S."/>
            <person name="Kuo A."/>
            <person name="LaButti K."/>
            <person name="Lipzen A."/>
            <person name="Andreopoulos W."/>
            <person name="Pangilinan J."/>
            <person name="Riley R."/>
            <person name="Hundley H."/>
            <person name="Na H."/>
            <person name="Barry K."/>
            <person name="Grigoriev I.V."/>
            <person name="Stajich J.E."/>
            <person name="Kennedy P.G."/>
        </authorList>
    </citation>
    <scope>NUCLEOTIDE SEQUENCE</scope>
    <source>
        <strain evidence="2">FC203</strain>
    </source>
</reference>
<feature type="compositionally biased region" description="Basic and acidic residues" evidence="1">
    <location>
        <begin position="159"/>
        <end position="168"/>
    </location>
</feature>
<evidence type="ECO:0000313" key="2">
    <source>
        <dbReference type="EMBL" id="KAG1898705.1"/>
    </source>
</evidence>
<dbReference type="AlphaFoldDB" id="A0AAD4E2U8"/>
<evidence type="ECO:0000313" key="3">
    <source>
        <dbReference type="Proteomes" id="UP001195769"/>
    </source>
</evidence>